<dbReference type="Proteomes" id="UP000190641">
    <property type="component" value="Unassembled WGS sequence"/>
</dbReference>
<evidence type="ECO:0000313" key="2">
    <source>
        <dbReference type="Proteomes" id="UP000190641"/>
    </source>
</evidence>
<protein>
    <submittedName>
        <fullName evidence="1">Uncharacterized protein</fullName>
    </submittedName>
</protein>
<reference evidence="1 2" key="1">
    <citation type="submission" date="2017-01" db="EMBL/GenBank/DDBJ databases">
        <title>Bacillus cereus isolates.</title>
        <authorList>
            <person name="Beno S.M."/>
        </authorList>
    </citation>
    <scope>NUCLEOTIDE SEQUENCE [LARGE SCALE GENOMIC DNA]</scope>
    <source>
        <strain evidence="1 2">FSL K6-1030</strain>
    </source>
</reference>
<organism evidence="1 2">
    <name type="scientific">Bacillus cereus</name>
    <dbReference type="NCBI Taxonomy" id="1396"/>
    <lineage>
        <taxon>Bacteria</taxon>
        <taxon>Bacillati</taxon>
        <taxon>Bacillota</taxon>
        <taxon>Bacilli</taxon>
        <taxon>Bacillales</taxon>
        <taxon>Bacillaceae</taxon>
        <taxon>Bacillus</taxon>
        <taxon>Bacillus cereus group</taxon>
    </lineage>
</organism>
<dbReference type="EMBL" id="MUAU01000157">
    <property type="protein sequence ID" value="OOR71917.1"/>
    <property type="molecule type" value="Genomic_DNA"/>
</dbReference>
<evidence type="ECO:0000313" key="1">
    <source>
        <dbReference type="EMBL" id="OOR71917.1"/>
    </source>
</evidence>
<accession>A0A9X6B4J8</accession>
<gene>
    <name evidence="1" type="ORF">BLX06_27885</name>
</gene>
<dbReference type="AlphaFoldDB" id="A0A9X6B4J8"/>
<dbReference type="RefSeq" id="WP_078187519.1">
    <property type="nucleotide sequence ID" value="NZ_MUAU01000157.1"/>
</dbReference>
<comment type="caution">
    <text evidence="1">The sequence shown here is derived from an EMBL/GenBank/DDBJ whole genome shotgun (WGS) entry which is preliminary data.</text>
</comment>
<sequence>MTYLSSFYQHTKKDLGNNKGLFLYRISFSPYPQQRQEQQGFPPFKGKNTRHTFIGPHANGRNQYFEINFPSAVKNQMITDANSIFSIKVKKE</sequence>
<name>A0A9X6B4J8_BACCE</name>
<proteinExistence type="predicted"/>